<dbReference type="Gene3D" id="3.40.50.720">
    <property type="entry name" value="NAD(P)-binding Rossmann-like Domain"/>
    <property type="match status" value="1"/>
</dbReference>
<accession>A0A1G7XWN2</accession>
<evidence type="ECO:0000256" key="2">
    <source>
        <dbReference type="ARBA" id="ARBA00010944"/>
    </source>
</evidence>
<dbReference type="EMBL" id="FNCS01000011">
    <property type="protein sequence ID" value="SDG88426.1"/>
    <property type="molecule type" value="Genomic_DNA"/>
</dbReference>
<dbReference type="GO" id="GO:0008831">
    <property type="term" value="F:dTDP-4-dehydrorhamnose reductase activity"/>
    <property type="evidence" value="ECO:0007669"/>
    <property type="project" value="UniProtKB-EC"/>
</dbReference>
<dbReference type="NCBIfam" id="TIGR01214">
    <property type="entry name" value="rmlD"/>
    <property type="match status" value="1"/>
</dbReference>
<dbReference type="GO" id="GO:0019305">
    <property type="term" value="P:dTDP-rhamnose biosynthetic process"/>
    <property type="evidence" value="ECO:0007669"/>
    <property type="project" value="UniProtKB-UniPathway"/>
</dbReference>
<keyword evidence="6" id="KW-0521">NADP</keyword>
<dbReference type="InterPro" id="IPR036291">
    <property type="entry name" value="NAD(P)-bd_dom_sf"/>
</dbReference>
<comment type="function">
    <text evidence="6">Catalyzes the reduction of dTDP-6-deoxy-L-lyxo-4-hexulose to yield dTDP-L-rhamnose.</text>
</comment>
<dbReference type="Pfam" id="PF04321">
    <property type="entry name" value="RmlD_sub_bind"/>
    <property type="match status" value="1"/>
</dbReference>
<dbReference type="PANTHER" id="PTHR10491">
    <property type="entry name" value="DTDP-4-DEHYDRORHAMNOSE REDUCTASE"/>
    <property type="match status" value="1"/>
</dbReference>
<dbReference type="InterPro" id="IPR029903">
    <property type="entry name" value="RmlD-like-bd"/>
</dbReference>
<evidence type="ECO:0000256" key="4">
    <source>
        <dbReference type="ARBA" id="ARBA00017099"/>
    </source>
</evidence>
<dbReference type="AlphaFoldDB" id="A0A1G7XWN2"/>
<keyword evidence="9" id="KW-1185">Reference proteome</keyword>
<dbReference type="PANTHER" id="PTHR10491:SF4">
    <property type="entry name" value="METHIONINE ADENOSYLTRANSFERASE 2 SUBUNIT BETA"/>
    <property type="match status" value="1"/>
</dbReference>
<gene>
    <name evidence="8" type="ORF">SAMN04487974_11139</name>
</gene>
<proteinExistence type="inferred from homology"/>
<keyword evidence="6" id="KW-0560">Oxidoreductase</keyword>
<name>A0A1G7XWN2_9HYPH</name>
<dbReference type="EC" id="1.1.1.133" evidence="3 6"/>
<dbReference type="SUPFAM" id="SSF51735">
    <property type="entry name" value="NAD(P)-binding Rossmann-fold domains"/>
    <property type="match status" value="1"/>
</dbReference>
<comment type="catalytic activity">
    <reaction evidence="5 6">
        <text>dTDP-beta-L-rhamnose + NADP(+) = dTDP-4-dehydro-beta-L-rhamnose + NADPH + H(+)</text>
        <dbReference type="Rhea" id="RHEA:21796"/>
        <dbReference type="ChEBI" id="CHEBI:15378"/>
        <dbReference type="ChEBI" id="CHEBI:57510"/>
        <dbReference type="ChEBI" id="CHEBI:57783"/>
        <dbReference type="ChEBI" id="CHEBI:58349"/>
        <dbReference type="ChEBI" id="CHEBI:62830"/>
        <dbReference type="EC" id="1.1.1.133"/>
    </reaction>
</comment>
<comment type="pathway">
    <text evidence="1 6">Carbohydrate biosynthesis; dTDP-L-rhamnose biosynthesis.</text>
</comment>
<dbReference type="Proteomes" id="UP000199495">
    <property type="component" value="Unassembled WGS sequence"/>
</dbReference>
<evidence type="ECO:0000256" key="5">
    <source>
        <dbReference type="ARBA" id="ARBA00048200"/>
    </source>
</evidence>
<dbReference type="RefSeq" id="WP_090597562.1">
    <property type="nucleotide sequence ID" value="NZ_FNCS01000011.1"/>
</dbReference>
<protein>
    <recommendedName>
        <fullName evidence="4 6">dTDP-4-dehydrorhamnose reductase</fullName>
        <ecNumber evidence="3 6">1.1.1.133</ecNumber>
    </recommendedName>
</protein>
<evidence type="ECO:0000256" key="1">
    <source>
        <dbReference type="ARBA" id="ARBA00004781"/>
    </source>
</evidence>
<feature type="domain" description="RmlD-like substrate binding" evidence="7">
    <location>
        <begin position="1"/>
        <end position="289"/>
    </location>
</feature>
<reference evidence="8 9" key="1">
    <citation type="submission" date="2016-10" db="EMBL/GenBank/DDBJ databases">
        <authorList>
            <person name="de Groot N.N."/>
        </authorList>
    </citation>
    <scope>NUCLEOTIDE SEQUENCE [LARGE SCALE GENOMIC DNA]</scope>
    <source>
        <strain evidence="8 9">CGMCC 1.10267</strain>
    </source>
</reference>
<evidence type="ECO:0000256" key="6">
    <source>
        <dbReference type="RuleBase" id="RU364082"/>
    </source>
</evidence>
<dbReference type="Gene3D" id="3.90.25.10">
    <property type="entry name" value="UDP-galactose 4-epimerase, domain 1"/>
    <property type="match status" value="1"/>
</dbReference>
<comment type="cofactor">
    <cofactor evidence="6">
        <name>Mg(2+)</name>
        <dbReference type="ChEBI" id="CHEBI:18420"/>
    </cofactor>
    <text evidence="6">Binds 1 Mg(2+) ion per monomer.</text>
</comment>
<sequence>MKLLVTGRDGQVAQALSKCASDTVEIVCVGRPELDLLDPASIKTQVEAHRPDVVINPAAYTAVDKAESEPELACAINRDGAGYVAEAAARIGVPIIQISTDYVFRGDKPSPYTEDDATDPQGAYGASKLAGEQAVAAANPTHSILRTAWVYAPWGNNFAKTMLRLAGDRDVVRVVADQHGTPTYAPDIADGILAVARKMLAEKEASDWRGVFHMTNSGATSWAGFAEEIFARSSERGGASAGVEPITTADYPTPAKRPANSRLHTAKFTNVFSHTLPDWREGVIRFCDQAHGKTRD</sequence>
<evidence type="ECO:0000313" key="9">
    <source>
        <dbReference type="Proteomes" id="UP000199495"/>
    </source>
</evidence>
<comment type="similarity">
    <text evidence="2 6">Belongs to the dTDP-4-dehydrorhamnose reductase family.</text>
</comment>
<dbReference type="STRING" id="440168.SAMN04487974_11139"/>
<organism evidence="8 9">
    <name type="scientific">Pelagibacterium luteolum</name>
    <dbReference type="NCBI Taxonomy" id="440168"/>
    <lineage>
        <taxon>Bacteria</taxon>
        <taxon>Pseudomonadati</taxon>
        <taxon>Pseudomonadota</taxon>
        <taxon>Alphaproteobacteria</taxon>
        <taxon>Hyphomicrobiales</taxon>
        <taxon>Devosiaceae</taxon>
        <taxon>Pelagibacterium</taxon>
    </lineage>
</organism>
<dbReference type="CDD" id="cd05254">
    <property type="entry name" value="dTDP_HR_like_SDR_e"/>
    <property type="match status" value="1"/>
</dbReference>
<dbReference type="InterPro" id="IPR005913">
    <property type="entry name" value="dTDP_dehydrorham_reduct"/>
</dbReference>
<evidence type="ECO:0000256" key="3">
    <source>
        <dbReference type="ARBA" id="ARBA00012929"/>
    </source>
</evidence>
<evidence type="ECO:0000313" key="8">
    <source>
        <dbReference type="EMBL" id="SDG88426.1"/>
    </source>
</evidence>
<dbReference type="UniPathway" id="UPA00124"/>
<evidence type="ECO:0000259" key="7">
    <source>
        <dbReference type="Pfam" id="PF04321"/>
    </source>
</evidence>
<dbReference type="OrthoDB" id="9803892at2"/>